<feature type="domain" description="HTH araC/xylS-type" evidence="11">
    <location>
        <begin position="400"/>
        <end position="497"/>
    </location>
</feature>
<gene>
    <name evidence="13" type="ORF">HMPREF1090_02681</name>
</gene>
<evidence type="ECO:0000259" key="11">
    <source>
        <dbReference type="PROSITE" id="PS01124"/>
    </source>
</evidence>
<reference evidence="13 14" key="1">
    <citation type="submission" date="2013-01" db="EMBL/GenBank/DDBJ databases">
        <title>The Genome Sequence of Clostridium clostridioforme 90A8.</title>
        <authorList>
            <consortium name="The Broad Institute Genome Sequencing Platform"/>
            <person name="Earl A."/>
            <person name="Ward D."/>
            <person name="Feldgarden M."/>
            <person name="Gevers D."/>
            <person name="Courvalin P."/>
            <person name="Lambert T."/>
            <person name="Walker B."/>
            <person name="Young S.K."/>
            <person name="Zeng Q."/>
            <person name="Gargeya S."/>
            <person name="Fitzgerald M."/>
            <person name="Haas B."/>
            <person name="Abouelleil A."/>
            <person name="Alvarado L."/>
            <person name="Arachchi H.M."/>
            <person name="Berlin A.M."/>
            <person name="Chapman S.B."/>
            <person name="Dewar J."/>
            <person name="Goldberg J."/>
            <person name="Griggs A."/>
            <person name="Gujja S."/>
            <person name="Hansen M."/>
            <person name="Howarth C."/>
            <person name="Imamovic A."/>
            <person name="Larimer J."/>
            <person name="McCowan C."/>
            <person name="Murphy C."/>
            <person name="Neiman D."/>
            <person name="Pearson M."/>
            <person name="Priest M."/>
            <person name="Roberts A."/>
            <person name="Saif S."/>
            <person name="Shea T."/>
            <person name="Sisk P."/>
            <person name="Sykes S."/>
            <person name="Wortman J."/>
            <person name="Nusbaum C."/>
            <person name="Birren B."/>
        </authorList>
    </citation>
    <scope>NUCLEOTIDE SEQUENCE [LARGE SCALE GENOMIC DNA]</scope>
    <source>
        <strain evidence="13 14">90A8</strain>
    </source>
</reference>
<accession>A0A0E2HB80</accession>
<keyword evidence="6" id="KW-0805">Transcription regulation</keyword>
<keyword evidence="7" id="KW-0238">DNA-binding</keyword>
<evidence type="ECO:0000313" key="13">
    <source>
        <dbReference type="EMBL" id="ENZ13786.1"/>
    </source>
</evidence>
<dbReference type="PANTHER" id="PTHR42713:SF3">
    <property type="entry name" value="TRANSCRIPTIONAL REGULATORY PROTEIN HPTR"/>
    <property type="match status" value="1"/>
</dbReference>
<dbReference type="RefSeq" id="WP_002595932.1">
    <property type="nucleotide sequence ID" value="NZ_KB851021.1"/>
</dbReference>
<evidence type="ECO:0000313" key="14">
    <source>
        <dbReference type="Proteomes" id="UP000013085"/>
    </source>
</evidence>
<comment type="caution">
    <text evidence="13">The sequence shown here is derived from an EMBL/GenBank/DDBJ whole genome shotgun (WGS) entry which is preliminary data.</text>
</comment>
<evidence type="ECO:0000256" key="4">
    <source>
        <dbReference type="ARBA" id="ARBA00022553"/>
    </source>
</evidence>
<keyword evidence="3" id="KW-0963">Cytoplasm</keyword>
<organism evidence="13 14">
    <name type="scientific">[Clostridium] clostridioforme 90A8</name>
    <dbReference type="NCBI Taxonomy" id="999408"/>
    <lineage>
        <taxon>Bacteria</taxon>
        <taxon>Bacillati</taxon>
        <taxon>Bacillota</taxon>
        <taxon>Clostridia</taxon>
        <taxon>Lachnospirales</taxon>
        <taxon>Lachnospiraceae</taxon>
        <taxon>Enterocloster</taxon>
    </lineage>
</organism>
<dbReference type="Gene3D" id="3.40.50.2300">
    <property type="match status" value="1"/>
</dbReference>
<evidence type="ECO:0000256" key="5">
    <source>
        <dbReference type="ARBA" id="ARBA00023012"/>
    </source>
</evidence>
<evidence type="ECO:0000256" key="3">
    <source>
        <dbReference type="ARBA" id="ARBA00022490"/>
    </source>
</evidence>
<dbReference type="PATRIC" id="fig|999408.3.peg.2902"/>
<dbReference type="Pfam" id="PF00072">
    <property type="entry name" value="Response_reg"/>
    <property type="match status" value="1"/>
</dbReference>
<dbReference type="HOGENOM" id="CLU_000445_5_0_9"/>
<dbReference type="PRINTS" id="PR00032">
    <property type="entry name" value="HTHARAC"/>
</dbReference>
<comment type="subcellular location">
    <subcellularLocation>
        <location evidence="1">Cytoplasm</location>
    </subcellularLocation>
</comment>
<dbReference type="GO" id="GO:0000160">
    <property type="term" value="P:phosphorelay signal transduction system"/>
    <property type="evidence" value="ECO:0007669"/>
    <property type="project" value="UniProtKB-KW"/>
</dbReference>
<keyword evidence="5" id="KW-0902">Two-component regulatory system</keyword>
<dbReference type="InterPro" id="IPR051552">
    <property type="entry name" value="HptR"/>
</dbReference>
<evidence type="ECO:0000256" key="1">
    <source>
        <dbReference type="ARBA" id="ARBA00004496"/>
    </source>
</evidence>
<evidence type="ECO:0000256" key="2">
    <source>
        <dbReference type="ARBA" id="ARBA00018672"/>
    </source>
</evidence>
<dbReference type="Gene3D" id="1.10.10.60">
    <property type="entry name" value="Homeodomain-like"/>
    <property type="match status" value="2"/>
</dbReference>
<proteinExistence type="predicted"/>
<dbReference type="GO" id="GO:0043565">
    <property type="term" value="F:sequence-specific DNA binding"/>
    <property type="evidence" value="ECO:0007669"/>
    <property type="project" value="InterPro"/>
</dbReference>
<dbReference type="SMART" id="SM00448">
    <property type="entry name" value="REC"/>
    <property type="match status" value="1"/>
</dbReference>
<comment type="function">
    <text evidence="9">May play the central regulatory role in sporulation. It may be an element of the effector pathway responsible for the activation of sporulation genes in response to nutritional stress. Spo0A may act in concert with spo0H (a sigma factor) to control the expression of some genes that are critical to the sporulation process.</text>
</comment>
<dbReference type="PANTHER" id="PTHR42713">
    <property type="entry name" value="HISTIDINE KINASE-RELATED"/>
    <property type="match status" value="1"/>
</dbReference>
<evidence type="ECO:0000256" key="8">
    <source>
        <dbReference type="ARBA" id="ARBA00023163"/>
    </source>
</evidence>
<dbReference type="Proteomes" id="UP000013085">
    <property type="component" value="Unassembled WGS sequence"/>
</dbReference>
<name>A0A0E2HB80_9FIRM</name>
<dbReference type="SUPFAM" id="SSF52172">
    <property type="entry name" value="CheY-like"/>
    <property type="match status" value="1"/>
</dbReference>
<protein>
    <recommendedName>
        <fullName evidence="2">Stage 0 sporulation protein A homolog</fullName>
    </recommendedName>
</protein>
<dbReference type="InterPro" id="IPR009057">
    <property type="entry name" value="Homeodomain-like_sf"/>
</dbReference>
<dbReference type="PROSITE" id="PS01124">
    <property type="entry name" value="HTH_ARAC_FAMILY_2"/>
    <property type="match status" value="1"/>
</dbReference>
<dbReference type="CDD" id="cd17536">
    <property type="entry name" value="REC_YesN-like"/>
    <property type="match status" value="1"/>
</dbReference>
<evidence type="ECO:0000256" key="7">
    <source>
        <dbReference type="ARBA" id="ARBA00023125"/>
    </source>
</evidence>
<dbReference type="EMBL" id="AGYR01000029">
    <property type="protein sequence ID" value="ENZ13786.1"/>
    <property type="molecule type" value="Genomic_DNA"/>
</dbReference>
<dbReference type="InterPro" id="IPR018060">
    <property type="entry name" value="HTH_AraC"/>
</dbReference>
<dbReference type="InterPro" id="IPR001789">
    <property type="entry name" value="Sig_transdc_resp-reg_receiver"/>
</dbReference>
<dbReference type="GO" id="GO:0005737">
    <property type="term" value="C:cytoplasm"/>
    <property type="evidence" value="ECO:0007669"/>
    <property type="project" value="UniProtKB-SubCell"/>
</dbReference>
<dbReference type="Pfam" id="PF12833">
    <property type="entry name" value="HTH_18"/>
    <property type="match status" value="1"/>
</dbReference>
<keyword evidence="8" id="KW-0804">Transcription</keyword>
<evidence type="ECO:0000256" key="10">
    <source>
        <dbReference type="PROSITE-ProRule" id="PRU00169"/>
    </source>
</evidence>
<evidence type="ECO:0000256" key="9">
    <source>
        <dbReference type="ARBA" id="ARBA00024867"/>
    </source>
</evidence>
<dbReference type="SMART" id="SM00342">
    <property type="entry name" value="HTH_ARAC"/>
    <property type="match status" value="1"/>
</dbReference>
<keyword evidence="4 10" id="KW-0597">Phosphoprotein</keyword>
<dbReference type="AlphaFoldDB" id="A0A0E2HB80"/>
<feature type="modified residue" description="4-aspartylphosphate" evidence="10">
    <location>
        <position position="55"/>
    </location>
</feature>
<dbReference type="GO" id="GO:0003700">
    <property type="term" value="F:DNA-binding transcription factor activity"/>
    <property type="evidence" value="ECO:0007669"/>
    <property type="project" value="InterPro"/>
</dbReference>
<feature type="domain" description="Response regulatory" evidence="12">
    <location>
        <begin position="3"/>
        <end position="120"/>
    </location>
</feature>
<sequence length="497" mass="57145">MINVLVVEDEPPIQRMICKTISGMDQEFSVRYTAFNGIQARRILEAEEVDVVFTDIMMIGGDGITLLQYLHKYRPEIQTVVLSGYERFEYAKQAYKNGVTDYLLKPVNKSELRDILEVLKKQYHQRMRNRRQECFKDLLDGIKLPQKSCIYDELLASSWYLLLIRVLGRGGANGGLNPETQKSLESGLIKMFRNEEAVFQTSDGAGEYVVAVRDSIPDMEAKALELLNVMGQSDGVIAMAGLPEPVRAQDFRQHLLELRIQIMTESIYGKSCYSCGGRSCPPHDDTWEQDVREEAFSVMVKALKSGDSRGVCSQLNTFMREFEEKNKTCMAIENFMMEFLERGKGSSHSVRASVWNAVYETFSYEELKERIFQLVERLNQQGEDMAEDGNGEEAMPQMVVMIEQYLVDNYQRNIKAGELSMEFGFVSEYISRIFKKYVGLSPSRYLTKIRMEKACQLIKNHPGIQVKEVADQVGYKDIHYFSKVFRKEMGVWPSEYK</sequence>
<dbReference type="PROSITE" id="PS50110">
    <property type="entry name" value="RESPONSE_REGULATORY"/>
    <property type="match status" value="1"/>
</dbReference>
<evidence type="ECO:0000256" key="6">
    <source>
        <dbReference type="ARBA" id="ARBA00023015"/>
    </source>
</evidence>
<dbReference type="SUPFAM" id="SSF46689">
    <property type="entry name" value="Homeodomain-like"/>
    <property type="match status" value="2"/>
</dbReference>
<dbReference type="InterPro" id="IPR011006">
    <property type="entry name" value="CheY-like_superfamily"/>
</dbReference>
<dbReference type="InterPro" id="IPR020449">
    <property type="entry name" value="Tscrpt_reg_AraC-type_HTH"/>
</dbReference>
<evidence type="ECO:0000259" key="12">
    <source>
        <dbReference type="PROSITE" id="PS50110"/>
    </source>
</evidence>